<dbReference type="SUPFAM" id="SSF48403">
    <property type="entry name" value="Ankyrin repeat"/>
    <property type="match status" value="1"/>
</dbReference>
<gene>
    <name evidence="2" type="ORF">MEDL_30486</name>
</gene>
<accession>A0A8S3S5M6</accession>
<dbReference type="AlphaFoldDB" id="A0A8S3S5M6"/>
<dbReference type="OrthoDB" id="10415272at2759"/>
<dbReference type="EMBL" id="CAJPWZ010001490">
    <property type="protein sequence ID" value="CAG2216775.1"/>
    <property type="molecule type" value="Genomic_DNA"/>
</dbReference>
<protein>
    <submittedName>
        <fullName evidence="2">Uncharacterized protein</fullName>
    </submittedName>
</protein>
<feature type="repeat" description="ANK" evidence="1">
    <location>
        <begin position="184"/>
        <end position="204"/>
    </location>
</feature>
<dbReference type="PROSITE" id="PS50297">
    <property type="entry name" value="ANK_REP_REGION"/>
    <property type="match status" value="1"/>
</dbReference>
<keyword evidence="3" id="KW-1185">Reference proteome</keyword>
<evidence type="ECO:0000313" key="3">
    <source>
        <dbReference type="Proteomes" id="UP000683360"/>
    </source>
</evidence>
<sequence length="246" mass="29016">MPDEMVLNANYSQKDFCKRVTDSLILNSSDKIIEQLKCFTETWNETDLLQFILTEIKTNLAYTYQSRIQFFRRFDVLANDFTEFFKPELTVYCLAWNYVLTKLDANEKNSKVLKQMLDKPDVLKDVLRTRIDDHGNTLFHYLVIWNGQEEKSILYDTLSKHTKGVIDEQQVNDFCVSAECGNFVGRTPLHFAAYFGRSDLFETLKQIPKIKRTHKTWYQTIKNFLYQEHSTLDSLIESGERICQKK</sequence>
<name>A0A8S3S5M6_MYTED</name>
<dbReference type="InterPro" id="IPR036770">
    <property type="entry name" value="Ankyrin_rpt-contain_sf"/>
</dbReference>
<evidence type="ECO:0000313" key="2">
    <source>
        <dbReference type="EMBL" id="CAG2216775.1"/>
    </source>
</evidence>
<dbReference type="PROSITE" id="PS50088">
    <property type="entry name" value="ANK_REPEAT"/>
    <property type="match status" value="1"/>
</dbReference>
<organism evidence="2 3">
    <name type="scientific">Mytilus edulis</name>
    <name type="common">Blue mussel</name>
    <dbReference type="NCBI Taxonomy" id="6550"/>
    <lineage>
        <taxon>Eukaryota</taxon>
        <taxon>Metazoa</taxon>
        <taxon>Spiralia</taxon>
        <taxon>Lophotrochozoa</taxon>
        <taxon>Mollusca</taxon>
        <taxon>Bivalvia</taxon>
        <taxon>Autobranchia</taxon>
        <taxon>Pteriomorphia</taxon>
        <taxon>Mytilida</taxon>
        <taxon>Mytiloidea</taxon>
        <taxon>Mytilidae</taxon>
        <taxon>Mytilinae</taxon>
        <taxon>Mytilus</taxon>
    </lineage>
</organism>
<dbReference type="InterPro" id="IPR002110">
    <property type="entry name" value="Ankyrin_rpt"/>
</dbReference>
<evidence type="ECO:0000256" key="1">
    <source>
        <dbReference type="PROSITE-ProRule" id="PRU00023"/>
    </source>
</evidence>
<proteinExistence type="predicted"/>
<reference evidence="2" key="1">
    <citation type="submission" date="2021-03" db="EMBL/GenBank/DDBJ databases">
        <authorList>
            <person name="Bekaert M."/>
        </authorList>
    </citation>
    <scope>NUCLEOTIDE SEQUENCE</scope>
</reference>
<comment type="caution">
    <text evidence="2">The sequence shown here is derived from an EMBL/GenBank/DDBJ whole genome shotgun (WGS) entry which is preliminary data.</text>
</comment>
<dbReference type="Gene3D" id="1.25.40.20">
    <property type="entry name" value="Ankyrin repeat-containing domain"/>
    <property type="match status" value="1"/>
</dbReference>
<keyword evidence="1" id="KW-0040">ANK repeat</keyword>
<dbReference type="Proteomes" id="UP000683360">
    <property type="component" value="Unassembled WGS sequence"/>
</dbReference>